<comment type="caution">
    <text evidence="2">The sequence shown here is derived from an EMBL/GenBank/DDBJ whole genome shotgun (WGS) entry which is preliminary data.</text>
</comment>
<feature type="compositionally biased region" description="Polar residues" evidence="1">
    <location>
        <begin position="1"/>
        <end position="10"/>
    </location>
</feature>
<keyword evidence="3" id="KW-1185">Reference proteome</keyword>
<organism evidence="2 3">
    <name type="scientific">Bombardia bombarda</name>
    <dbReference type="NCBI Taxonomy" id="252184"/>
    <lineage>
        <taxon>Eukaryota</taxon>
        <taxon>Fungi</taxon>
        <taxon>Dikarya</taxon>
        <taxon>Ascomycota</taxon>
        <taxon>Pezizomycotina</taxon>
        <taxon>Sordariomycetes</taxon>
        <taxon>Sordariomycetidae</taxon>
        <taxon>Sordariales</taxon>
        <taxon>Lasiosphaeriaceae</taxon>
        <taxon>Bombardia</taxon>
    </lineage>
</organism>
<proteinExistence type="predicted"/>
<dbReference type="EMBL" id="JAULSR010000001">
    <property type="protein sequence ID" value="KAK0635213.1"/>
    <property type="molecule type" value="Genomic_DNA"/>
</dbReference>
<feature type="region of interest" description="Disordered" evidence="1">
    <location>
        <begin position="1"/>
        <end position="24"/>
    </location>
</feature>
<protein>
    <submittedName>
        <fullName evidence="2">Uncharacterized protein</fullName>
    </submittedName>
</protein>
<accession>A0AA40CF75</accession>
<name>A0AA40CF75_9PEZI</name>
<evidence type="ECO:0000313" key="2">
    <source>
        <dbReference type="EMBL" id="KAK0635213.1"/>
    </source>
</evidence>
<sequence length="115" mass="12289">MSTQTTNPSNEGAKPASPPDYKAKLDEVAMKAKNALGDNDKVQASQGDGGIIDKVSQYIPAVGKMMGTEKEPKESPVSVPEPGNSGPPNRPEHDGQIQEFIREQHRSTGITGMEE</sequence>
<evidence type="ECO:0000256" key="1">
    <source>
        <dbReference type="SAM" id="MobiDB-lite"/>
    </source>
</evidence>
<feature type="compositionally biased region" description="Basic and acidic residues" evidence="1">
    <location>
        <begin position="90"/>
        <end position="106"/>
    </location>
</feature>
<feature type="region of interest" description="Disordered" evidence="1">
    <location>
        <begin position="64"/>
        <end position="115"/>
    </location>
</feature>
<dbReference type="Proteomes" id="UP001174934">
    <property type="component" value="Unassembled WGS sequence"/>
</dbReference>
<gene>
    <name evidence="2" type="ORF">B0T17DRAFT_502779</name>
</gene>
<dbReference type="AlphaFoldDB" id="A0AA40CF75"/>
<reference evidence="2" key="1">
    <citation type="submission" date="2023-06" db="EMBL/GenBank/DDBJ databases">
        <title>Genome-scale phylogeny and comparative genomics of the fungal order Sordariales.</title>
        <authorList>
            <consortium name="Lawrence Berkeley National Laboratory"/>
            <person name="Hensen N."/>
            <person name="Bonometti L."/>
            <person name="Westerberg I."/>
            <person name="Brannstrom I.O."/>
            <person name="Guillou S."/>
            <person name="Cros-Aarteil S."/>
            <person name="Calhoun S."/>
            <person name="Haridas S."/>
            <person name="Kuo A."/>
            <person name="Mondo S."/>
            <person name="Pangilinan J."/>
            <person name="Riley R."/>
            <person name="LaButti K."/>
            <person name="Andreopoulos B."/>
            <person name="Lipzen A."/>
            <person name="Chen C."/>
            <person name="Yanf M."/>
            <person name="Daum C."/>
            <person name="Ng V."/>
            <person name="Clum A."/>
            <person name="Steindorff A."/>
            <person name="Ohm R."/>
            <person name="Martin F."/>
            <person name="Silar P."/>
            <person name="Natvig D."/>
            <person name="Lalanne C."/>
            <person name="Gautier V."/>
            <person name="Ament-velasquez S.L."/>
            <person name="Kruys A."/>
            <person name="Hutchinson M.I."/>
            <person name="Powell A.J."/>
            <person name="Barry K."/>
            <person name="Miller A.N."/>
            <person name="Grigoriev I.V."/>
            <person name="Debuchy R."/>
            <person name="Gladieux P."/>
            <person name="Thoren M.H."/>
            <person name="Johannesson H."/>
        </authorList>
    </citation>
    <scope>NUCLEOTIDE SEQUENCE</scope>
    <source>
        <strain evidence="2">SMH3391-2</strain>
    </source>
</reference>
<evidence type="ECO:0000313" key="3">
    <source>
        <dbReference type="Proteomes" id="UP001174934"/>
    </source>
</evidence>